<organism evidence="3 4">
    <name type="scientific">Variovorax boronicumulans</name>
    <dbReference type="NCBI Taxonomy" id="436515"/>
    <lineage>
        <taxon>Bacteria</taxon>
        <taxon>Pseudomonadati</taxon>
        <taxon>Pseudomonadota</taxon>
        <taxon>Betaproteobacteria</taxon>
        <taxon>Burkholderiales</taxon>
        <taxon>Comamonadaceae</taxon>
        <taxon>Variovorax</taxon>
    </lineage>
</organism>
<sequence>MKMQRKSTVALTMLLCSMGWAHAQSAGQWKIGTGWFHVAPQSSGSPLTVTALGQSTTVQGSSSKVGNADTFGITATYFLTDNFALEAAIAKPPRLRLIGKGTLERLGEVGSAEIVSPSLLLQYHFLDSSAKLRPFVGAGLSYVKLSKVELANSISSGAFLRDPTRGSLLEGPTSASFTNSIAPVVSLGVNYNIDEHWSLGLSVSYTRLSTRATLTTRSNVGDVISTTKAKINPIVSFLSVGYRF</sequence>
<comment type="caution">
    <text evidence="3">The sequence shown here is derived from an EMBL/GenBank/DDBJ whole genome shotgun (WGS) entry which is preliminary data.</text>
</comment>
<dbReference type="PANTHER" id="PTHR36920:SF1">
    <property type="entry name" value="OUTER MEMBRANE PROTEIN W"/>
    <property type="match status" value="1"/>
</dbReference>
<reference evidence="3" key="1">
    <citation type="submission" date="2023-07" db="EMBL/GenBank/DDBJ databases">
        <title>Sorghum-associated microbial communities from plants grown in Nebraska, USA.</title>
        <authorList>
            <person name="Schachtman D."/>
        </authorList>
    </citation>
    <scope>NUCLEOTIDE SEQUENCE</scope>
    <source>
        <strain evidence="3">DS2795</strain>
    </source>
</reference>
<accession>A0AAW8DTP7</accession>
<dbReference type="Gene3D" id="2.40.160.20">
    <property type="match status" value="1"/>
</dbReference>
<dbReference type="EMBL" id="JAUSRR010000003">
    <property type="protein sequence ID" value="MDP9922677.1"/>
    <property type="molecule type" value="Genomic_DNA"/>
</dbReference>
<feature type="signal peptide" evidence="2">
    <location>
        <begin position="1"/>
        <end position="23"/>
    </location>
</feature>
<evidence type="ECO:0000313" key="4">
    <source>
        <dbReference type="Proteomes" id="UP001244295"/>
    </source>
</evidence>
<dbReference type="RefSeq" id="WP_307636280.1">
    <property type="nucleotide sequence ID" value="NZ_JAUSRR010000003.1"/>
</dbReference>
<protein>
    <submittedName>
        <fullName evidence="3">Outer membrane protein</fullName>
    </submittedName>
</protein>
<proteinExistence type="predicted"/>
<feature type="chain" id="PRO_5043678688" evidence="2">
    <location>
        <begin position="24"/>
        <end position="244"/>
    </location>
</feature>
<keyword evidence="2" id="KW-0732">Signal</keyword>
<name>A0AAW8DTP7_9BURK</name>
<dbReference type="InterPro" id="IPR005618">
    <property type="entry name" value="OMPW"/>
</dbReference>
<evidence type="ECO:0000256" key="1">
    <source>
        <dbReference type="ARBA" id="ARBA00004442"/>
    </source>
</evidence>
<evidence type="ECO:0000256" key="2">
    <source>
        <dbReference type="SAM" id="SignalP"/>
    </source>
</evidence>
<dbReference type="PANTHER" id="PTHR36920">
    <property type="match status" value="1"/>
</dbReference>
<comment type="subcellular location">
    <subcellularLocation>
        <location evidence="1">Cell outer membrane</location>
    </subcellularLocation>
</comment>
<dbReference type="Proteomes" id="UP001244295">
    <property type="component" value="Unassembled WGS sequence"/>
</dbReference>
<dbReference type="GO" id="GO:0055085">
    <property type="term" value="P:transmembrane transport"/>
    <property type="evidence" value="ECO:0007669"/>
    <property type="project" value="TreeGrafter"/>
</dbReference>
<dbReference type="Pfam" id="PF03922">
    <property type="entry name" value="OmpW"/>
    <property type="match status" value="1"/>
</dbReference>
<dbReference type="AlphaFoldDB" id="A0AAW8DTP7"/>
<dbReference type="GO" id="GO:0009279">
    <property type="term" value="C:cell outer membrane"/>
    <property type="evidence" value="ECO:0007669"/>
    <property type="project" value="UniProtKB-SubCell"/>
</dbReference>
<dbReference type="SUPFAM" id="SSF56925">
    <property type="entry name" value="OMPA-like"/>
    <property type="match status" value="1"/>
</dbReference>
<dbReference type="InterPro" id="IPR011250">
    <property type="entry name" value="OMP/PagP_B-barrel"/>
</dbReference>
<evidence type="ECO:0000313" key="3">
    <source>
        <dbReference type="EMBL" id="MDP9922677.1"/>
    </source>
</evidence>
<gene>
    <name evidence="3" type="ORF">J2W25_001698</name>
</gene>